<organism evidence="1 3">
    <name type="scientific">Pyrenophora tritici-repentis</name>
    <dbReference type="NCBI Taxonomy" id="45151"/>
    <lineage>
        <taxon>Eukaryota</taxon>
        <taxon>Fungi</taxon>
        <taxon>Dikarya</taxon>
        <taxon>Ascomycota</taxon>
        <taxon>Pezizomycotina</taxon>
        <taxon>Dothideomycetes</taxon>
        <taxon>Pleosporomycetidae</taxon>
        <taxon>Pleosporales</taxon>
        <taxon>Pleosporineae</taxon>
        <taxon>Pleosporaceae</taxon>
        <taxon>Pyrenophora</taxon>
    </lineage>
</organism>
<sequence length="157" mass="17982">MASSNHDTWFSEPPTQMLSLDAMIATRSSHAFAPSLPPLPEQDCDLDWDESMFIPQDPYAGFKQASTTVAAATANESPPKVFEELNQLRNEFQQLRLDISELQDMFRKRLDGMETSILVAQRYVNNLVPWSMEVHEKYSKLLEMVKNQEQRAAESRT</sequence>
<evidence type="ECO:0000313" key="3">
    <source>
        <dbReference type="Proteomes" id="UP000245464"/>
    </source>
</evidence>
<reference evidence="2" key="2">
    <citation type="submission" date="2021-05" db="EMBL/GenBank/DDBJ databases">
        <authorList>
            <person name="Moolhuijzen P.M."/>
            <person name="Moffat C.S."/>
        </authorList>
    </citation>
    <scope>NUCLEOTIDE SEQUENCE</scope>
    <source>
        <strain evidence="2">86-124</strain>
    </source>
</reference>
<accession>A0A2W1DXQ4</accession>
<keyword evidence="4" id="KW-1185">Reference proteome</keyword>
<dbReference type="AlphaFoldDB" id="A0A2W1DXQ4"/>
<dbReference type="Proteomes" id="UP000249757">
    <property type="component" value="Unassembled WGS sequence"/>
</dbReference>
<protein>
    <submittedName>
        <fullName evidence="1">Uncharacterized protein</fullName>
    </submittedName>
</protein>
<reference evidence="1" key="1">
    <citation type="journal article" date="2018" name="BMC Genomics">
        <title>Comparative genomics of the wheat fungal pathogen Pyrenophora tritici-repentis reveals chromosomal variations and genome plasticity.</title>
        <authorList>
            <person name="Moolhuijzen P."/>
            <person name="See P.T."/>
            <person name="Hane J.K."/>
            <person name="Shi G."/>
            <person name="Liu Z."/>
            <person name="Oliver R.P."/>
            <person name="Moffat C.S."/>
        </authorList>
    </citation>
    <scope>NUCLEOTIDE SEQUENCE [LARGE SCALE GENOMIC DNA]</scope>
    <source>
        <strain evidence="1">M4</strain>
    </source>
</reference>
<dbReference type="EMBL" id="NRDI02000017">
    <property type="protein sequence ID" value="KAI1510410.1"/>
    <property type="molecule type" value="Genomic_DNA"/>
</dbReference>
<comment type="caution">
    <text evidence="1">The sequence shown here is derived from an EMBL/GenBank/DDBJ whole genome shotgun (WGS) entry which is preliminary data.</text>
</comment>
<dbReference type="OMA" id="WDESMFI"/>
<dbReference type="Proteomes" id="UP000245464">
    <property type="component" value="Chromosome 6"/>
</dbReference>
<evidence type="ECO:0000313" key="1">
    <source>
        <dbReference type="EMBL" id="KAF7569458.1"/>
    </source>
</evidence>
<dbReference type="EMBL" id="NQIK02000006">
    <property type="protein sequence ID" value="KAF7569458.1"/>
    <property type="molecule type" value="Genomic_DNA"/>
</dbReference>
<name>A0A2W1DXQ4_9PLEO</name>
<gene>
    <name evidence="2" type="ORF">Ptr86124_010856</name>
    <name evidence="1" type="ORF">PtrM4_118730</name>
</gene>
<proteinExistence type="predicted"/>
<reference evidence="4" key="4">
    <citation type="journal article" date="2022" name="Microb. Genom.">
        <title>A global pangenome for the wheat fungal pathogen Pyrenophora tritici-repentis and prediction of effector protein structural homology.</title>
        <authorList>
            <person name="Moolhuijzen P.M."/>
            <person name="See P.T."/>
            <person name="Shi G."/>
            <person name="Powell H.R."/>
            <person name="Cockram J."/>
            <person name="Jorgensen L.N."/>
            <person name="Benslimane H."/>
            <person name="Strelkov S.E."/>
            <person name="Turner J."/>
            <person name="Liu Z."/>
            <person name="Moffat C.S."/>
        </authorList>
    </citation>
    <scope>NUCLEOTIDE SEQUENCE [LARGE SCALE GENOMIC DNA]</scope>
</reference>
<reference evidence="2" key="3">
    <citation type="journal article" date="2022" name="bioRxiv">
        <title>A global pangenome for the wheat fungal pathogen Pyrenophora tritici-repentis and prediction of effector protein structural homology.</title>
        <authorList>
            <person name="Moolhuijzen P."/>
            <person name="See P.T."/>
            <person name="Shi G."/>
            <person name="Powell H.R."/>
            <person name="Cockram J."/>
            <person name="Jorgensen L.N."/>
            <person name="Benslimane H."/>
            <person name="Strelkov S.E."/>
            <person name="Turner J."/>
            <person name="Liu Z."/>
            <person name="Moffat C.S."/>
        </authorList>
    </citation>
    <scope>NUCLEOTIDE SEQUENCE</scope>
    <source>
        <strain evidence="2">86-124</strain>
    </source>
</reference>
<evidence type="ECO:0000313" key="2">
    <source>
        <dbReference type="EMBL" id="KAI1510410.1"/>
    </source>
</evidence>
<evidence type="ECO:0000313" key="4">
    <source>
        <dbReference type="Proteomes" id="UP000249757"/>
    </source>
</evidence>